<protein>
    <submittedName>
        <fullName evidence="2">Acyl-CoA carboxylase subunit epsilon</fullName>
    </submittedName>
</protein>
<evidence type="ECO:0000313" key="2">
    <source>
        <dbReference type="EMBL" id="TXN28262.1"/>
    </source>
</evidence>
<evidence type="ECO:0000313" key="3">
    <source>
        <dbReference type="Proteomes" id="UP000321379"/>
    </source>
</evidence>
<dbReference type="EMBL" id="VRMG01000015">
    <property type="protein sequence ID" value="TXN28262.1"/>
    <property type="molecule type" value="Genomic_DNA"/>
</dbReference>
<comment type="caution">
    <text evidence="2">The sequence shown here is derived from an EMBL/GenBank/DDBJ whole genome shotgun (WGS) entry which is preliminary data.</text>
</comment>
<feature type="region of interest" description="Disordered" evidence="1">
    <location>
        <begin position="41"/>
        <end position="60"/>
    </location>
</feature>
<dbReference type="Pfam" id="PF13822">
    <property type="entry name" value="ACC_epsilon"/>
    <property type="match status" value="1"/>
</dbReference>
<accession>A0A5C8ULN1</accession>
<dbReference type="Proteomes" id="UP000321379">
    <property type="component" value="Unassembled WGS sequence"/>
</dbReference>
<evidence type="ECO:0000256" key="1">
    <source>
        <dbReference type="SAM" id="MobiDB-lite"/>
    </source>
</evidence>
<proteinExistence type="predicted"/>
<gene>
    <name evidence="2" type="ORF">FVP33_17460</name>
</gene>
<dbReference type="GO" id="GO:0004658">
    <property type="term" value="F:propionyl-CoA carboxylase activity"/>
    <property type="evidence" value="ECO:0007669"/>
    <property type="project" value="InterPro"/>
</dbReference>
<name>A0A5C8ULN1_9MICO</name>
<keyword evidence="3" id="KW-1185">Reference proteome</keyword>
<dbReference type="InterPro" id="IPR032716">
    <property type="entry name" value="ACC_epsilon"/>
</dbReference>
<organism evidence="2 3">
    <name type="scientific">Lacisediminihabitans profunda</name>
    <dbReference type="NCBI Taxonomy" id="2594790"/>
    <lineage>
        <taxon>Bacteria</taxon>
        <taxon>Bacillati</taxon>
        <taxon>Actinomycetota</taxon>
        <taxon>Actinomycetes</taxon>
        <taxon>Micrococcales</taxon>
        <taxon>Microbacteriaceae</taxon>
        <taxon>Lacisediminihabitans</taxon>
    </lineage>
</organism>
<sequence length="78" mass="8193">MSGSEAQEAAEAITVLGGDPTPLELAAVTAVITAMLDEAQDDDDSRLARGGQSAWQRSQRQLRGTLVPGYGAWRSFSG</sequence>
<dbReference type="RefSeq" id="WP_147784976.1">
    <property type="nucleotide sequence ID" value="NZ_VRMG01000015.1"/>
</dbReference>
<dbReference type="GO" id="GO:0003989">
    <property type="term" value="F:acetyl-CoA carboxylase activity"/>
    <property type="evidence" value="ECO:0007669"/>
    <property type="project" value="InterPro"/>
</dbReference>
<reference evidence="2 3" key="1">
    <citation type="submission" date="2019-08" db="EMBL/GenBank/DDBJ databases">
        <title>Bacterial whole genome sequence for Glaciihabitans sp. CHu50b-6-2.</title>
        <authorList>
            <person name="Jin L."/>
        </authorList>
    </citation>
    <scope>NUCLEOTIDE SEQUENCE [LARGE SCALE GENOMIC DNA]</scope>
    <source>
        <strain evidence="2 3">CHu50b-6-2</strain>
    </source>
</reference>
<dbReference type="AlphaFoldDB" id="A0A5C8ULN1"/>